<dbReference type="PANTHER" id="PTHR30246:SF1">
    <property type="entry name" value="2-DEHYDRO-3-DEOXY-6-PHOSPHOGALACTONATE ALDOLASE-RELATED"/>
    <property type="match status" value="1"/>
</dbReference>
<comment type="similarity">
    <text evidence="2">Belongs to the KHG/KDPG aldolase family.</text>
</comment>
<dbReference type="RefSeq" id="WP_076523160.1">
    <property type="nucleotide sequence ID" value="NZ_CP048103.1"/>
</dbReference>
<evidence type="ECO:0000256" key="2">
    <source>
        <dbReference type="ARBA" id="ARBA00006906"/>
    </source>
</evidence>
<reference evidence="7" key="1">
    <citation type="submission" date="2017-01" db="EMBL/GenBank/DDBJ databases">
        <authorList>
            <person name="Varghese N."/>
            <person name="Submissions S."/>
        </authorList>
    </citation>
    <scope>NUCLEOTIDE SEQUENCE [LARGE SCALE GENOMIC DNA]</scope>
    <source>
        <strain evidence="7">DSM 45196</strain>
    </source>
</reference>
<comment type="subunit">
    <text evidence="3">Homotrimer.</text>
</comment>
<dbReference type="InterPro" id="IPR013785">
    <property type="entry name" value="Aldolase_TIM"/>
</dbReference>
<accession>A0A1N7IYI3</accession>
<dbReference type="EMBL" id="FTOD01000001">
    <property type="protein sequence ID" value="SIS42153.1"/>
    <property type="molecule type" value="Genomic_DNA"/>
</dbReference>
<dbReference type="NCBIfam" id="TIGR01182">
    <property type="entry name" value="eda"/>
    <property type="match status" value="1"/>
</dbReference>
<keyword evidence="7" id="KW-1185">Reference proteome</keyword>
<proteinExistence type="inferred from homology"/>
<keyword evidence="5" id="KW-0119">Carbohydrate metabolism</keyword>
<dbReference type="PANTHER" id="PTHR30246">
    <property type="entry name" value="2-KETO-3-DEOXY-6-PHOSPHOGLUCONATE ALDOLASE"/>
    <property type="match status" value="1"/>
</dbReference>
<keyword evidence="4" id="KW-0456">Lyase</keyword>
<evidence type="ECO:0000256" key="1">
    <source>
        <dbReference type="ARBA" id="ARBA00004761"/>
    </source>
</evidence>
<gene>
    <name evidence="6" type="ORF">SAMN05421790_101514</name>
</gene>
<protein>
    <submittedName>
        <fullName evidence="6">2-dehydro-3-deoxyphosphogluconate aldolase / (4S)-4-hydroxy-2-oxoglutarate aldolase</fullName>
    </submittedName>
</protein>
<name>A0A1N7IYI3_9BACL</name>
<dbReference type="NCBIfam" id="NF005119">
    <property type="entry name" value="PRK06552.1"/>
    <property type="match status" value="1"/>
</dbReference>
<dbReference type="Gene3D" id="3.20.20.70">
    <property type="entry name" value="Aldolase class I"/>
    <property type="match status" value="1"/>
</dbReference>
<dbReference type="AlphaFoldDB" id="A0A1N7IYI3"/>
<dbReference type="GO" id="GO:0016829">
    <property type="term" value="F:lyase activity"/>
    <property type="evidence" value="ECO:0007669"/>
    <property type="project" value="UniProtKB-KW"/>
</dbReference>
<comment type="pathway">
    <text evidence="1">Carbohydrate acid metabolism.</text>
</comment>
<dbReference type="OrthoDB" id="9802667at2"/>
<organism evidence="6 7">
    <name type="scientific">Kroppenstedtia eburnea</name>
    <dbReference type="NCBI Taxonomy" id="714067"/>
    <lineage>
        <taxon>Bacteria</taxon>
        <taxon>Bacillati</taxon>
        <taxon>Bacillota</taxon>
        <taxon>Bacilli</taxon>
        <taxon>Bacillales</taxon>
        <taxon>Thermoactinomycetaceae</taxon>
        <taxon>Kroppenstedtia</taxon>
    </lineage>
</organism>
<dbReference type="Proteomes" id="UP000186795">
    <property type="component" value="Unassembled WGS sequence"/>
</dbReference>
<evidence type="ECO:0000256" key="5">
    <source>
        <dbReference type="ARBA" id="ARBA00023277"/>
    </source>
</evidence>
<dbReference type="SUPFAM" id="SSF51569">
    <property type="entry name" value="Aldolase"/>
    <property type="match status" value="1"/>
</dbReference>
<evidence type="ECO:0000256" key="4">
    <source>
        <dbReference type="ARBA" id="ARBA00023239"/>
    </source>
</evidence>
<evidence type="ECO:0000313" key="6">
    <source>
        <dbReference type="EMBL" id="SIS42153.1"/>
    </source>
</evidence>
<dbReference type="Pfam" id="PF01081">
    <property type="entry name" value="Aldolase"/>
    <property type="match status" value="1"/>
</dbReference>
<dbReference type="InterPro" id="IPR000887">
    <property type="entry name" value="Aldlse_KDPG_KHG"/>
</dbReference>
<evidence type="ECO:0000313" key="7">
    <source>
        <dbReference type="Proteomes" id="UP000186795"/>
    </source>
</evidence>
<dbReference type="CDD" id="cd00452">
    <property type="entry name" value="KDPG_aldolase"/>
    <property type="match status" value="1"/>
</dbReference>
<evidence type="ECO:0000256" key="3">
    <source>
        <dbReference type="ARBA" id="ARBA00011233"/>
    </source>
</evidence>
<sequence>MKQWTVLQQLVREQLVAVIRGNSPEQAEKTAAACIRGGIEALEVTFTIPEAEGVIRSLRRQYPEALVGAGTVLDTETARMAIAAGASFVVSPHGEEAIARMCHRYQVPYLPGCMTVKEMVSALEWGCSILKLFPGNAFGPSFIKSLKGPLPQAEFMPTGGVHVENVTQWLKYGAVAVGVGGELTRPAAEGDYGEVERRARALVEKVAAHRREVGHG</sequence>